<dbReference type="GO" id="GO:0016987">
    <property type="term" value="F:sigma factor activity"/>
    <property type="evidence" value="ECO:0007669"/>
    <property type="project" value="UniProtKB-KW"/>
</dbReference>
<evidence type="ECO:0000313" key="8">
    <source>
        <dbReference type="Proteomes" id="UP000502706"/>
    </source>
</evidence>
<dbReference type="AlphaFoldDB" id="A0A6G8Q3A2"/>
<keyword evidence="3" id="KW-0238">DNA-binding</keyword>
<dbReference type="InterPro" id="IPR009042">
    <property type="entry name" value="RNA_pol_sigma70_r1_2"/>
</dbReference>
<dbReference type="InterPro" id="IPR000943">
    <property type="entry name" value="RNA_pol_sigma70"/>
</dbReference>
<evidence type="ECO:0000259" key="6">
    <source>
        <dbReference type="PROSITE" id="PS00715"/>
    </source>
</evidence>
<keyword evidence="2" id="KW-0731">Sigma factor</keyword>
<feature type="compositionally biased region" description="Low complexity" evidence="5">
    <location>
        <begin position="237"/>
        <end position="263"/>
    </location>
</feature>
<accession>A0A6G8Q3A2</accession>
<dbReference type="PROSITE" id="PS00715">
    <property type="entry name" value="SIGMA70_1"/>
    <property type="match status" value="1"/>
</dbReference>
<organism evidence="7 8">
    <name type="scientific">Rubrobacter marinus</name>
    <dbReference type="NCBI Taxonomy" id="2653852"/>
    <lineage>
        <taxon>Bacteria</taxon>
        <taxon>Bacillati</taxon>
        <taxon>Actinomycetota</taxon>
        <taxon>Rubrobacteria</taxon>
        <taxon>Rubrobacterales</taxon>
        <taxon>Rubrobacteraceae</taxon>
        <taxon>Rubrobacter</taxon>
    </lineage>
</organism>
<dbReference type="PANTHER" id="PTHR30603:SF47">
    <property type="entry name" value="RNA POLYMERASE SIGMA FACTOR SIGD, CHLOROPLASTIC"/>
    <property type="match status" value="1"/>
</dbReference>
<sequence length="294" mass="32042">MKEKVRSGKGTTTARGDGDRPGEGTFDAYLSRVGRRPLLSHEEEIRLGRAARSGCRRSRHLMAESNLRLVVAVAKKFRNRGLPFEDLIQEGNVGLLKAVDEFDPDMGFRFSTYATWWIRQAVQRSVADKGRAIRLPVYLTERVKKLHAARTELISRTGRKPEPSELAGHLGMDLEDVEDTLALPTEPTSLDAPVGAEDGTRGGTTVVQMLADRADEVPIPEVTGEFRTSAGRSRRPSSAWRTSGSGSSWSCATASTGATPGSFRRSRRRSARPVSMSVVCNARATTSSGANRAT</sequence>
<dbReference type="Proteomes" id="UP000502706">
    <property type="component" value="Plasmid unnamed1"/>
</dbReference>
<feature type="domain" description="RNA polymerase sigma-70" evidence="6">
    <location>
        <begin position="86"/>
        <end position="99"/>
    </location>
</feature>
<dbReference type="GO" id="GO:0003677">
    <property type="term" value="F:DNA binding"/>
    <property type="evidence" value="ECO:0007669"/>
    <property type="project" value="UniProtKB-KW"/>
</dbReference>
<dbReference type="InterPro" id="IPR013324">
    <property type="entry name" value="RNA_pol_sigma_r3/r4-like"/>
</dbReference>
<feature type="compositionally biased region" description="Polar residues" evidence="5">
    <location>
        <begin position="283"/>
        <end position="294"/>
    </location>
</feature>
<evidence type="ECO:0000256" key="5">
    <source>
        <dbReference type="SAM" id="MobiDB-lite"/>
    </source>
</evidence>
<dbReference type="EMBL" id="CP045122">
    <property type="protein sequence ID" value="QIN80961.1"/>
    <property type="molecule type" value="Genomic_DNA"/>
</dbReference>
<dbReference type="Gene3D" id="1.10.10.10">
    <property type="entry name" value="Winged helix-like DNA-binding domain superfamily/Winged helix DNA-binding domain"/>
    <property type="match status" value="1"/>
</dbReference>
<dbReference type="Pfam" id="PF00140">
    <property type="entry name" value="Sigma70_r1_2"/>
    <property type="match status" value="1"/>
</dbReference>
<dbReference type="SUPFAM" id="SSF88659">
    <property type="entry name" value="Sigma3 and sigma4 domains of RNA polymerase sigma factors"/>
    <property type="match status" value="1"/>
</dbReference>
<keyword evidence="8" id="KW-1185">Reference proteome</keyword>
<dbReference type="Pfam" id="PF04542">
    <property type="entry name" value="Sigma70_r2"/>
    <property type="match status" value="1"/>
</dbReference>
<dbReference type="Gene3D" id="1.10.601.10">
    <property type="entry name" value="RNA Polymerase Primary Sigma Factor"/>
    <property type="match status" value="1"/>
</dbReference>
<dbReference type="NCBIfam" id="TIGR02937">
    <property type="entry name" value="sigma70-ECF"/>
    <property type="match status" value="1"/>
</dbReference>
<protein>
    <submittedName>
        <fullName evidence="7">Sigma-70 family RNA polymerase sigma factor</fullName>
    </submittedName>
</protein>
<dbReference type="KEGG" id="rmar:GBA65_21100"/>
<dbReference type="PANTHER" id="PTHR30603">
    <property type="entry name" value="RNA POLYMERASE SIGMA FACTOR RPO"/>
    <property type="match status" value="1"/>
</dbReference>
<dbReference type="InterPro" id="IPR007627">
    <property type="entry name" value="RNA_pol_sigma70_r2"/>
</dbReference>
<dbReference type="InterPro" id="IPR007624">
    <property type="entry name" value="RNA_pol_sigma70_r3"/>
</dbReference>
<dbReference type="InterPro" id="IPR014284">
    <property type="entry name" value="RNA_pol_sigma-70_dom"/>
</dbReference>
<dbReference type="InterPro" id="IPR050239">
    <property type="entry name" value="Sigma-70_RNA_pol_init_factors"/>
</dbReference>
<dbReference type="GO" id="GO:0006352">
    <property type="term" value="P:DNA-templated transcription initiation"/>
    <property type="evidence" value="ECO:0007669"/>
    <property type="project" value="InterPro"/>
</dbReference>
<evidence type="ECO:0000313" key="7">
    <source>
        <dbReference type="EMBL" id="QIN80961.1"/>
    </source>
</evidence>
<geneLocation type="plasmid" evidence="7 8">
    <name>unnamed1</name>
</geneLocation>
<dbReference type="Pfam" id="PF04539">
    <property type="entry name" value="Sigma70_r3"/>
    <property type="match status" value="1"/>
</dbReference>
<dbReference type="SUPFAM" id="SSF88946">
    <property type="entry name" value="Sigma2 domain of RNA polymerase sigma factors"/>
    <property type="match status" value="1"/>
</dbReference>
<dbReference type="PRINTS" id="PR00046">
    <property type="entry name" value="SIGMA70FCT"/>
</dbReference>
<feature type="region of interest" description="Disordered" evidence="5">
    <location>
        <begin position="221"/>
        <end position="294"/>
    </location>
</feature>
<dbReference type="InterPro" id="IPR036388">
    <property type="entry name" value="WH-like_DNA-bd_sf"/>
</dbReference>
<keyword evidence="7" id="KW-0614">Plasmid</keyword>
<evidence type="ECO:0000256" key="3">
    <source>
        <dbReference type="ARBA" id="ARBA00023125"/>
    </source>
</evidence>
<feature type="region of interest" description="Disordered" evidence="5">
    <location>
        <begin position="1"/>
        <end position="26"/>
    </location>
</feature>
<keyword evidence="4" id="KW-0804">Transcription</keyword>
<gene>
    <name evidence="7" type="ORF">GBA65_21100</name>
</gene>
<dbReference type="InterPro" id="IPR013325">
    <property type="entry name" value="RNA_pol_sigma_r2"/>
</dbReference>
<keyword evidence="1" id="KW-0805">Transcription regulation</keyword>
<name>A0A6G8Q3A2_9ACTN</name>
<evidence type="ECO:0000256" key="1">
    <source>
        <dbReference type="ARBA" id="ARBA00023015"/>
    </source>
</evidence>
<evidence type="ECO:0000256" key="4">
    <source>
        <dbReference type="ARBA" id="ARBA00023163"/>
    </source>
</evidence>
<proteinExistence type="predicted"/>
<reference evidence="7 8" key="1">
    <citation type="submission" date="2019-10" db="EMBL/GenBank/DDBJ databases">
        <title>Rubrobacter sp nov SCSIO 52915 isolated from a deep-sea sediment in the South China Sea.</title>
        <authorList>
            <person name="Chen R.W."/>
        </authorList>
    </citation>
    <scope>NUCLEOTIDE SEQUENCE [LARGE SCALE GENOMIC DNA]</scope>
    <source>
        <strain evidence="7 8">SCSIO 52915</strain>
        <plasmid evidence="7 8">unnamed1</plasmid>
    </source>
</reference>
<evidence type="ECO:0000256" key="2">
    <source>
        <dbReference type="ARBA" id="ARBA00023082"/>
    </source>
</evidence>